<evidence type="ECO:0000313" key="2">
    <source>
        <dbReference type="Proteomes" id="UP000276133"/>
    </source>
</evidence>
<protein>
    <submittedName>
        <fullName evidence="1">Uncharacterized protein</fullName>
    </submittedName>
</protein>
<sequence>MHVFNCFIIKDYKSFSDINHKSRWSCSLGMPTSINLKTLSIGLNKTIRIEMLCKLTFNSLICQEESFKILQSNKLFFPGSSDF</sequence>
<accession>A0A3M7QDF8</accession>
<proteinExistence type="predicted"/>
<organism evidence="1 2">
    <name type="scientific">Brachionus plicatilis</name>
    <name type="common">Marine rotifer</name>
    <name type="synonym">Brachionus muelleri</name>
    <dbReference type="NCBI Taxonomy" id="10195"/>
    <lineage>
        <taxon>Eukaryota</taxon>
        <taxon>Metazoa</taxon>
        <taxon>Spiralia</taxon>
        <taxon>Gnathifera</taxon>
        <taxon>Rotifera</taxon>
        <taxon>Eurotatoria</taxon>
        <taxon>Monogononta</taxon>
        <taxon>Pseudotrocha</taxon>
        <taxon>Ploima</taxon>
        <taxon>Brachionidae</taxon>
        <taxon>Brachionus</taxon>
    </lineage>
</organism>
<dbReference type="AlphaFoldDB" id="A0A3M7QDF8"/>
<name>A0A3M7QDF8_BRAPC</name>
<comment type="caution">
    <text evidence="1">The sequence shown here is derived from an EMBL/GenBank/DDBJ whole genome shotgun (WGS) entry which is preliminary data.</text>
</comment>
<evidence type="ECO:0000313" key="1">
    <source>
        <dbReference type="EMBL" id="RNA09041.1"/>
    </source>
</evidence>
<reference evidence="1 2" key="1">
    <citation type="journal article" date="2018" name="Sci. Rep.">
        <title>Genomic signatures of local adaptation to the degree of environmental predictability in rotifers.</title>
        <authorList>
            <person name="Franch-Gras L."/>
            <person name="Hahn C."/>
            <person name="Garcia-Roger E.M."/>
            <person name="Carmona M.J."/>
            <person name="Serra M."/>
            <person name="Gomez A."/>
        </authorList>
    </citation>
    <scope>NUCLEOTIDE SEQUENCE [LARGE SCALE GENOMIC DNA]</scope>
    <source>
        <strain evidence="1">HYR1</strain>
    </source>
</reference>
<gene>
    <name evidence="1" type="ORF">BpHYR1_039692</name>
</gene>
<dbReference type="Proteomes" id="UP000276133">
    <property type="component" value="Unassembled WGS sequence"/>
</dbReference>
<dbReference type="EMBL" id="REGN01006561">
    <property type="protein sequence ID" value="RNA09041.1"/>
    <property type="molecule type" value="Genomic_DNA"/>
</dbReference>
<keyword evidence="2" id="KW-1185">Reference proteome</keyword>